<dbReference type="Proteomes" id="UP000505306">
    <property type="component" value="Chromosome"/>
</dbReference>
<organism evidence="4 5">
    <name type="scientific">Rasiella rasia</name>
    <dbReference type="NCBI Taxonomy" id="2744027"/>
    <lineage>
        <taxon>Bacteria</taxon>
        <taxon>Pseudomonadati</taxon>
        <taxon>Bacteroidota</taxon>
        <taxon>Flavobacteriia</taxon>
        <taxon>Flavobacteriales</taxon>
        <taxon>Flavobacteriaceae</taxon>
        <taxon>Rasiella</taxon>
    </lineage>
</organism>
<accession>A0A6G6GJU1</accession>
<dbReference type="KEGG" id="mgel:G5B37_04170"/>
<keyword evidence="5" id="KW-1185">Reference proteome</keyword>
<feature type="chain" id="PRO_5026058106" evidence="2">
    <location>
        <begin position="20"/>
        <end position="1082"/>
    </location>
</feature>
<gene>
    <name evidence="4" type="ORF">G5B37_04170</name>
</gene>
<dbReference type="Gene3D" id="1.10.10.10">
    <property type="entry name" value="Winged helix-like DNA-binding domain superfamily/Winged helix DNA-binding domain"/>
    <property type="match status" value="1"/>
</dbReference>
<dbReference type="Pfam" id="PF13884">
    <property type="entry name" value="Peptidase_S74"/>
    <property type="match status" value="1"/>
</dbReference>
<dbReference type="EMBL" id="CP049057">
    <property type="protein sequence ID" value="QIE58784.1"/>
    <property type="molecule type" value="Genomic_DNA"/>
</dbReference>
<dbReference type="PROSITE" id="PS51688">
    <property type="entry name" value="ICA"/>
    <property type="match status" value="1"/>
</dbReference>
<sequence length="1082" mass="112511">MKTSLTLFFVLIFFGKAFSQVGIGTTTPNAQLDISASNSATPSNTDGLLIPKIDEFPVTVPTSAQDGMLVFVTGNGTPTKGFYYWDQGTTSWIPFVGSGGASEWVDNGPDLSPVAGATKDVSVGGLNDTSARLTVRSDKSVGGLFTNSSTQDVAMYGLQTILQNDSTDPSSVTVANQNEITVTGVGTSVGEFNFIDGAGSGFKLGVINFMNGAGTGNQTSFSSFLDGAGQGDQTGIITDITNSGDAFHTGLINTMGGSGSGAHVGVTNSLYGTGTGSQFAIENRITNSGDGNHIGQKTFINNSGNGFHMGVDNQLLGAGDGGKTGANNFVDSSGSGNHIGTNNWVASSGSGNHIGSYNFLNGAGSGDKYGIQSLLLPTAGGQHYGVWSSALKTGAYAGYFLGDVAIGTTAGNLYTLPPSRGTAGQVMQTDGAGNVSWAAPGGGADADWLEQGTGLPADAITDNIYTNGEVVIGGNLSTGGKLEVFDDSELRAIHVRKFGNYPSTFSAIGVLAQVSATGTDYNVGFHASMSTAGTNSPQYGYWATLEGTGLGEQIAYSATINTDNNYDHVGLRLLLQGGGGTHFGSKITLGGSSGQNGNQTVIHNEIINQGNGIHKGVVTSIIGHGTGLHVGLDTDLTGNGSGDKIGNDVYIAGNGDGNRFGNKVEILAVGNGPLIGTQNEITGSNFNTKTGTKNIITATGEAIHIGTDNQLSGNATGPQYGTQTNISIAAANNASHYGAYTDVSSMGSGVHFGNYINLGNAGSGNQLGTYIGVNNSGNGTHYGTQTILSGSGTGLKYGSHILLPPSAGGTHYGLYSEALKTGSYAGYFLGNLAVGTTTANTYTLPASRGTNGQIMQTDGAGVVSWTTLSLPSFSDIDGDTQIQVEEVGDEDKIRFDTNGVERMIIDANGVVGINTTTPGDELHVKGDIRIEASADTDFWFTRVDLANDYNFFYNGTLKSYVQDTDGSYNIFSDRRLKKDVAPISTTISEKVLQLKPVNYSYISDETNRLQHGFIAQEVQQLFPELVNEKETENGTFLSLNYQAFGVLAIKTIQEQQKEIDTLKAEISELRKLEDRIAKLEMN</sequence>
<name>A0A6G6GJU1_9FLAO</name>
<dbReference type="InterPro" id="IPR030392">
    <property type="entry name" value="S74_ICA"/>
</dbReference>
<evidence type="ECO:0000313" key="5">
    <source>
        <dbReference type="Proteomes" id="UP000505306"/>
    </source>
</evidence>
<feature type="domain" description="Peptidase S74" evidence="3">
    <location>
        <begin position="972"/>
        <end position="1066"/>
    </location>
</feature>
<dbReference type="InterPro" id="IPR036388">
    <property type="entry name" value="WH-like_DNA-bd_sf"/>
</dbReference>
<evidence type="ECO:0000259" key="3">
    <source>
        <dbReference type="PROSITE" id="PS51688"/>
    </source>
</evidence>
<proteinExistence type="predicted"/>
<keyword evidence="2" id="KW-0732">Signal</keyword>
<dbReference type="AlphaFoldDB" id="A0A6G6GJU1"/>
<keyword evidence="1" id="KW-0175">Coiled coil</keyword>
<reference evidence="4 5" key="1">
    <citation type="submission" date="2020-02" db="EMBL/GenBank/DDBJ databases">
        <title>Complete genome sequence of Flavobacteriaceae bacterium.</title>
        <authorList>
            <person name="Kim S.-J."/>
            <person name="Kim Y.-S."/>
            <person name="Kim K.-H."/>
        </authorList>
    </citation>
    <scope>NUCLEOTIDE SEQUENCE [LARGE SCALE GENOMIC DNA]</scope>
    <source>
        <strain evidence="4 5">RR4-40</strain>
    </source>
</reference>
<evidence type="ECO:0000313" key="4">
    <source>
        <dbReference type="EMBL" id="QIE58784.1"/>
    </source>
</evidence>
<protein>
    <submittedName>
        <fullName evidence="4">Tail fiber domain-containing protein</fullName>
    </submittedName>
</protein>
<feature type="signal peptide" evidence="2">
    <location>
        <begin position="1"/>
        <end position="19"/>
    </location>
</feature>
<feature type="coiled-coil region" evidence="1">
    <location>
        <begin position="1052"/>
        <end position="1082"/>
    </location>
</feature>
<evidence type="ECO:0000256" key="1">
    <source>
        <dbReference type="SAM" id="Coils"/>
    </source>
</evidence>
<dbReference type="RefSeq" id="WP_164678812.1">
    <property type="nucleotide sequence ID" value="NZ_CP049057.1"/>
</dbReference>
<evidence type="ECO:0000256" key="2">
    <source>
        <dbReference type="SAM" id="SignalP"/>
    </source>
</evidence>